<keyword evidence="2" id="KW-1185">Reference proteome</keyword>
<comment type="caution">
    <text evidence="1">The sequence shown here is derived from an EMBL/GenBank/DDBJ whole genome shotgun (WGS) entry which is preliminary data.</text>
</comment>
<sequence length="134" mass="13449">MAFAGSIYTDRPASQFLIGGQTLTPGGSIDPFGTPIMLGPGELQLLQLLSSPSVAQPTQPTPFGDFFISSQILTLGGALTIRNTPNSLLPDGTAAVVGSSTQLIHLAGATGATGVPAFTFNGATSTADSAGALW</sequence>
<reference evidence="1 2" key="1">
    <citation type="submission" date="2024-09" db="EMBL/GenBank/DDBJ databases">
        <title>Rethinking Asexuality: The Enigmatic Case of Functional Sexual Genes in Lepraria (Stereocaulaceae).</title>
        <authorList>
            <person name="Doellman M."/>
            <person name="Sun Y."/>
            <person name="Barcenas-Pena A."/>
            <person name="Lumbsch H.T."/>
            <person name="Grewe F."/>
        </authorList>
    </citation>
    <scope>NUCLEOTIDE SEQUENCE [LARGE SCALE GENOMIC DNA]</scope>
    <source>
        <strain evidence="1 2">Grewe 0041</strain>
    </source>
</reference>
<accession>A0ABR4BHW2</accession>
<evidence type="ECO:0000313" key="2">
    <source>
        <dbReference type="Proteomes" id="UP001590951"/>
    </source>
</evidence>
<dbReference type="EMBL" id="JBHFEH010000005">
    <property type="protein sequence ID" value="KAL2057325.1"/>
    <property type="molecule type" value="Genomic_DNA"/>
</dbReference>
<proteinExistence type="predicted"/>
<protein>
    <submittedName>
        <fullName evidence="1">Uncharacterized protein</fullName>
    </submittedName>
</protein>
<dbReference type="Proteomes" id="UP001590951">
    <property type="component" value="Unassembled WGS sequence"/>
</dbReference>
<evidence type="ECO:0000313" key="1">
    <source>
        <dbReference type="EMBL" id="KAL2057325.1"/>
    </source>
</evidence>
<gene>
    <name evidence="1" type="ORF">ABVK25_002378</name>
</gene>
<organism evidence="1 2">
    <name type="scientific">Lepraria finkii</name>
    <dbReference type="NCBI Taxonomy" id="1340010"/>
    <lineage>
        <taxon>Eukaryota</taxon>
        <taxon>Fungi</taxon>
        <taxon>Dikarya</taxon>
        <taxon>Ascomycota</taxon>
        <taxon>Pezizomycotina</taxon>
        <taxon>Lecanoromycetes</taxon>
        <taxon>OSLEUM clade</taxon>
        <taxon>Lecanoromycetidae</taxon>
        <taxon>Lecanorales</taxon>
        <taxon>Lecanorineae</taxon>
        <taxon>Stereocaulaceae</taxon>
        <taxon>Lepraria</taxon>
    </lineage>
</organism>
<name>A0ABR4BHW2_9LECA</name>